<feature type="region of interest" description="Disordered" evidence="1">
    <location>
        <begin position="1"/>
        <end position="31"/>
    </location>
</feature>
<dbReference type="Proteomes" id="UP000299102">
    <property type="component" value="Unassembled WGS sequence"/>
</dbReference>
<sequence>MPEALVPHRSRKVKREAPPQSKSGKVQSPLCWATGRDEPPQSCALANYPRLPTPTWCAAISDVDEYVISFVELT</sequence>
<comment type="caution">
    <text evidence="2">The sequence shown here is derived from an EMBL/GenBank/DDBJ whole genome shotgun (WGS) entry which is preliminary data.</text>
</comment>
<protein>
    <submittedName>
        <fullName evidence="2">Uncharacterized protein</fullName>
    </submittedName>
</protein>
<evidence type="ECO:0000313" key="2">
    <source>
        <dbReference type="EMBL" id="GBP75354.1"/>
    </source>
</evidence>
<gene>
    <name evidence="2" type="ORF">EVAR_51943_1</name>
</gene>
<reference evidence="2 3" key="1">
    <citation type="journal article" date="2019" name="Commun. Biol.">
        <title>The bagworm genome reveals a unique fibroin gene that provides high tensile strength.</title>
        <authorList>
            <person name="Kono N."/>
            <person name="Nakamura H."/>
            <person name="Ohtoshi R."/>
            <person name="Tomita M."/>
            <person name="Numata K."/>
            <person name="Arakawa K."/>
        </authorList>
    </citation>
    <scope>NUCLEOTIDE SEQUENCE [LARGE SCALE GENOMIC DNA]</scope>
</reference>
<proteinExistence type="predicted"/>
<evidence type="ECO:0000313" key="3">
    <source>
        <dbReference type="Proteomes" id="UP000299102"/>
    </source>
</evidence>
<keyword evidence="3" id="KW-1185">Reference proteome</keyword>
<dbReference type="EMBL" id="BGZK01001245">
    <property type="protein sequence ID" value="GBP75354.1"/>
    <property type="molecule type" value="Genomic_DNA"/>
</dbReference>
<organism evidence="2 3">
    <name type="scientific">Eumeta variegata</name>
    <name type="common">Bagworm moth</name>
    <name type="synonym">Eumeta japonica</name>
    <dbReference type="NCBI Taxonomy" id="151549"/>
    <lineage>
        <taxon>Eukaryota</taxon>
        <taxon>Metazoa</taxon>
        <taxon>Ecdysozoa</taxon>
        <taxon>Arthropoda</taxon>
        <taxon>Hexapoda</taxon>
        <taxon>Insecta</taxon>
        <taxon>Pterygota</taxon>
        <taxon>Neoptera</taxon>
        <taxon>Endopterygota</taxon>
        <taxon>Lepidoptera</taxon>
        <taxon>Glossata</taxon>
        <taxon>Ditrysia</taxon>
        <taxon>Tineoidea</taxon>
        <taxon>Psychidae</taxon>
        <taxon>Oiketicinae</taxon>
        <taxon>Eumeta</taxon>
    </lineage>
</organism>
<name>A0A4C1YK46_EUMVA</name>
<dbReference type="AlphaFoldDB" id="A0A4C1YK46"/>
<evidence type="ECO:0000256" key="1">
    <source>
        <dbReference type="SAM" id="MobiDB-lite"/>
    </source>
</evidence>
<accession>A0A4C1YK46</accession>